<evidence type="ECO:0000256" key="1">
    <source>
        <dbReference type="SAM" id="SignalP"/>
    </source>
</evidence>
<evidence type="ECO:0008006" key="6">
    <source>
        <dbReference type="Google" id="ProtNLM"/>
    </source>
</evidence>
<accession>A0A5B0Q442</accession>
<name>A0A5B0Q442_PUCGR</name>
<evidence type="ECO:0000313" key="5">
    <source>
        <dbReference type="Proteomes" id="UP000325313"/>
    </source>
</evidence>
<dbReference type="Proteomes" id="UP000324748">
    <property type="component" value="Unassembled WGS sequence"/>
</dbReference>
<dbReference type="EMBL" id="VSWC01000067">
    <property type="protein sequence ID" value="KAA1096817.1"/>
    <property type="molecule type" value="Genomic_DNA"/>
</dbReference>
<dbReference type="EMBL" id="VDEP01000306">
    <property type="protein sequence ID" value="KAA1108045.1"/>
    <property type="molecule type" value="Genomic_DNA"/>
</dbReference>
<organism evidence="3 5">
    <name type="scientific">Puccinia graminis f. sp. tritici</name>
    <dbReference type="NCBI Taxonomy" id="56615"/>
    <lineage>
        <taxon>Eukaryota</taxon>
        <taxon>Fungi</taxon>
        <taxon>Dikarya</taxon>
        <taxon>Basidiomycota</taxon>
        <taxon>Pucciniomycotina</taxon>
        <taxon>Pucciniomycetes</taxon>
        <taxon>Pucciniales</taxon>
        <taxon>Pucciniaceae</taxon>
        <taxon>Puccinia</taxon>
    </lineage>
</organism>
<keyword evidence="1" id="KW-0732">Signal</keyword>
<dbReference type="Proteomes" id="UP000325313">
    <property type="component" value="Unassembled WGS sequence"/>
</dbReference>
<evidence type="ECO:0000313" key="4">
    <source>
        <dbReference type="Proteomes" id="UP000324748"/>
    </source>
</evidence>
<dbReference type="AlphaFoldDB" id="A0A5B0Q442"/>
<gene>
    <name evidence="2" type="ORF">PGT21_029391</name>
    <name evidence="3" type="ORF">PGTUg99_026309</name>
</gene>
<sequence length="144" mass="16231">MMNFLQKRLHVGWAFLPLAIVLHSDQVARVEGGEVCDARFESSMNSIAYCWSDENTKFNCVKTGCTTWLVNGGQPFGSLAFSGCVNKFGQVKPGQIHPSDYHHYPGAKEPYVAALDPVTQRWYNCPYASDLRNYGRYSCSTCYR</sequence>
<evidence type="ECO:0000313" key="2">
    <source>
        <dbReference type="EMBL" id="KAA1096817.1"/>
    </source>
</evidence>
<proteinExistence type="predicted"/>
<keyword evidence="4" id="KW-1185">Reference proteome</keyword>
<feature type="signal peptide" evidence="1">
    <location>
        <begin position="1"/>
        <end position="32"/>
    </location>
</feature>
<reference evidence="4 5" key="1">
    <citation type="submission" date="2019-05" db="EMBL/GenBank/DDBJ databases">
        <title>Emergence of the Ug99 lineage of the wheat stem rust pathogen through somatic hybridization.</title>
        <authorList>
            <person name="Li F."/>
            <person name="Upadhyaya N.M."/>
            <person name="Sperschneider J."/>
            <person name="Matny O."/>
            <person name="Nguyen-Phuc H."/>
            <person name="Mago R."/>
            <person name="Raley C."/>
            <person name="Miller M.E."/>
            <person name="Silverstein K.A.T."/>
            <person name="Henningsen E."/>
            <person name="Hirsch C.D."/>
            <person name="Visser B."/>
            <person name="Pretorius Z.A."/>
            <person name="Steffenson B.J."/>
            <person name="Schwessinger B."/>
            <person name="Dodds P.N."/>
            <person name="Figueroa M."/>
        </authorList>
    </citation>
    <scope>NUCLEOTIDE SEQUENCE [LARGE SCALE GENOMIC DNA]</scope>
    <source>
        <strain evidence="2">21-0</strain>
        <strain evidence="3 5">Ug99</strain>
    </source>
</reference>
<comment type="caution">
    <text evidence="3">The sequence shown here is derived from an EMBL/GenBank/DDBJ whole genome shotgun (WGS) entry which is preliminary data.</text>
</comment>
<protein>
    <recommendedName>
        <fullName evidence="6">Secreted protein</fullName>
    </recommendedName>
</protein>
<feature type="chain" id="PRO_5036137906" description="Secreted protein" evidence="1">
    <location>
        <begin position="33"/>
        <end position="144"/>
    </location>
</feature>
<evidence type="ECO:0000313" key="3">
    <source>
        <dbReference type="EMBL" id="KAA1108045.1"/>
    </source>
</evidence>